<dbReference type="Pfam" id="PF02001">
    <property type="entry name" value="DUF134"/>
    <property type="match status" value="1"/>
</dbReference>
<dbReference type="Proteomes" id="UP000016587">
    <property type="component" value="Chromosome"/>
</dbReference>
<protein>
    <recommendedName>
        <fullName evidence="2">UPF0251 protein DGI_1969</fullName>
    </recommendedName>
</protein>
<keyword evidence="5" id="KW-1185">Reference proteome</keyword>
<dbReference type="EMBL" id="CP006585">
    <property type="protein sequence ID" value="AGW13746.1"/>
    <property type="molecule type" value="Genomic_DNA"/>
</dbReference>
<evidence type="ECO:0000259" key="3">
    <source>
        <dbReference type="Pfam" id="PF02579"/>
    </source>
</evidence>
<dbReference type="RefSeq" id="WP_021760641.1">
    <property type="nucleotide sequence ID" value="NC_022444.1"/>
</dbReference>
<dbReference type="CDD" id="cd00851">
    <property type="entry name" value="MTH1175"/>
    <property type="match status" value="1"/>
</dbReference>
<comment type="similarity">
    <text evidence="1 2">Belongs to the UPF0251 family.</text>
</comment>
<dbReference type="eggNOG" id="COG1433">
    <property type="taxonomic scope" value="Bacteria"/>
</dbReference>
<reference evidence="5" key="2">
    <citation type="submission" date="2013-07" db="EMBL/GenBank/DDBJ databases">
        <authorList>
            <person name="Morais-Silva F.O."/>
            <person name="Rezende A.M."/>
            <person name="Pimentel C."/>
            <person name="Resende D.M."/>
            <person name="Santos C.I."/>
            <person name="Clemente C."/>
            <person name="de Oliveira L.M."/>
            <person name="da Silva S.M."/>
            <person name="Costa D.A."/>
            <person name="Varela-Raposo A."/>
            <person name="Horacio E.C.A."/>
            <person name="Matos M."/>
            <person name="Flores O."/>
            <person name="Ruiz J.C."/>
            <person name="Rodrigues-Pousada C."/>
        </authorList>
    </citation>
    <scope>NUCLEOTIDE SEQUENCE [LARGE SCALE GENOMIC DNA]</scope>
    <source>
        <strain evidence="5">ATCC 19364 / DSM 1382 / NCIMB 9332 / VKM B-1759</strain>
    </source>
</reference>
<dbReference type="PATRIC" id="fig|1121448.10.peg.1927"/>
<dbReference type="STRING" id="1121448.DGI_1969"/>
<dbReference type="eggNOG" id="COG1342">
    <property type="taxonomic scope" value="Bacteria"/>
</dbReference>
<dbReference type="OrthoDB" id="9807451at2"/>
<dbReference type="KEGG" id="dgg:DGI_1969"/>
<dbReference type="PANTHER" id="PTHR37478:SF2">
    <property type="entry name" value="UPF0251 PROTEIN TK0562"/>
    <property type="match status" value="1"/>
</dbReference>
<dbReference type="HOGENOM" id="CLU_071826_0_0_7"/>
<dbReference type="PANTHER" id="PTHR37478">
    <property type="match status" value="1"/>
</dbReference>
<proteinExistence type="inferred from homology"/>
<dbReference type="Gene3D" id="3.30.420.130">
    <property type="entry name" value="Dinitrogenase iron-molybdenum cofactor biosynthesis domain"/>
    <property type="match status" value="1"/>
</dbReference>
<dbReference type="InterPro" id="IPR036105">
    <property type="entry name" value="DiNase_FeMo-co_biosyn_sf"/>
</dbReference>
<dbReference type="SUPFAM" id="SSF53146">
    <property type="entry name" value="Nitrogenase accessory factor-like"/>
    <property type="match status" value="1"/>
</dbReference>
<dbReference type="Pfam" id="PF02579">
    <property type="entry name" value="Nitro_FeMo-Co"/>
    <property type="match status" value="1"/>
</dbReference>
<sequence length="242" mass="25461">MPRPRQCRLVQAAPKTVCFKPQGTPLRELVEVYLPVECFEALRLADHEGLTMEEAAAQMQVSRHTFGRILAQARKALATALVEGHALRIEGGEYQLASVCDACVAAQAAQVVRTIPEHAAPQEQNMQRIAVTAEGPGLDGLVDPRFGRAAGFVVVDAATMAAEYVDNGASQTLSHGAGINAAQVLAKSGAGVLLTGYVGPKAFQALQAAGIKVGQDLEGLTVRQAVQRFLDGQVPMAAGPNK</sequence>
<evidence type="ECO:0000256" key="2">
    <source>
        <dbReference type="HAMAP-Rule" id="MF_00674"/>
    </source>
</evidence>
<accession>T2GCA1</accession>
<dbReference type="InterPro" id="IPR003731">
    <property type="entry name" value="Di-Nase_FeMo-co_biosynth"/>
</dbReference>
<evidence type="ECO:0000313" key="4">
    <source>
        <dbReference type="EMBL" id="AGW13746.1"/>
    </source>
</evidence>
<dbReference type="InterPro" id="IPR013324">
    <property type="entry name" value="RNA_pol_sigma_r3/r4-like"/>
</dbReference>
<dbReference type="SUPFAM" id="SSF88659">
    <property type="entry name" value="Sigma3 and sigma4 domains of RNA polymerase sigma factors"/>
    <property type="match status" value="1"/>
</dbReference>
<reference evidence="4 5" key="1">
    <citation type="journal article" date="2013" name="J. Bacteriol.">
        <title>Roles of HynAB and Ech, the only two hydrogenases found in the model sulfate reducer Desulfovibrio gigas.</title>
        <authorList>
            <person name="Morais-Silva F.O."/>
            <person name="Santos C.I."/>
            <person name="Rodrigues R."/>
            <person name="Pereira I.A."/>
            <person name="Rodrigues-Pousada C."/>
        </authorList>
    </citation>
    <scope>NUCLEOTIDE SEQUENCE [LARGE SCALE GENOMIC DNA]</scope>
    <source>
        <strain evidence="5">ATCC 19364 / DSM 1382 / NCIMB 9332 / VKM B-1759</strain>
    </source>
</reference>
<dbReference type="InterPro" id="IPR002852">
    <property type="entry name" value="UPF0251"/>
</dbReference>
<evidence type="ECO:0000256" key="1">
    <source>
        <dbReference type="ARBA" id="ARBA00009350"/>
    </source>
</evidence>
<organism evidence="4 5">
    <name type="scientific">Megalodesulfovibrio gigas (strain ATCC 19364 / DSM 1382 / NCIMB 9332 / VKM B-1759)</name>
    <name type="common">Desulfovibrio gigas</name>
    <dbReference type="NCBI Taxonomy" id="1121448"/>
    <lineage>
        <taxon>Bacteria</taxon>
        <taxon>Pseudomonadati</taxon>
        <taxon>Thermodesulfobacteriota</taxon>
        <taxon>Desulfovibrionia</taxon>
        <taxon>Desulfovibrionales</taxon>
        <taxon>Desulfovibrionaceae</taxon>
        <taxon>Megalodesulfovibrio</taxon>
    </lineage>
</organism>
<dbReference type="InterPro" id="IPR036388">
    <property type="entry name" value="WH-like_DNA-bd_sf"/>
</dbReference>
<dbReference type="Gene3D" id="1.10.10.10">
    <property type="entry name" value="Winged helix-like DNA-binding domain superfamily/Winged helix DNA-binding domain"/>
    <property type="match status" value="1"/>
</dbReference>
<dbReference type="HAMAP" id="MF_00674">
    <property type="entry name" value="UPF0251"/>
    <property type="match status" value="1"/>
</dbReference>
<evidence type="ECO:0000313" key="5">
    <source>
        <dbReference type="Proteomes" id="UP000016587"/>
    </source>
</evidence>
<dbReference type="InterPro" id="IPR033913">
    <property type="entry name" value="MTH1175_dom"/>
</dbReference>
<name>T2GCA1_MEGG1</name>
<feature type="domain" description="Dinitrogenase iron-molybdenum cofactor biosynthesis" evidence="3">
    <location>
        <begin position="139"/>
        <end position="230"/>
    </location>
</feature>
<dbReference type="AlphaFoldDB" id="T2GCA1"/>
<gene>
    <name evidence="4" type="ORF">DGI_1969</name>
</gene>